<dbReference type="Pfam" id="PF00145">
    <property type="entry name" value="DNA_methylase"/>
    <property type="match status" value="1"/>
</dbReference>
<dbReference type="SUPFAM" id="SSF53335">
    <property type="entry name" value="S-adenosyl-L-methionine-dependent methyltransferases"/>
    <property type="match status" value="1"/>
</dbReference>
<dbReference type="GO" id="GO:0032259">
    <property type="term" value="P:methylation"/>
    <property type="evidence" value="ECO:0007669"/>
    <property type="project" value="UniProtKB-KW"/>
</dbReference>
<evidence type="ECO:0000256" key="2">
    <source>
        <dbReference type="ARBA" id="ARBA00022679"/>
    </source>
</evidence>
<evidence type="ECO:0000313" key="8">
    <source>
        <dbReference type="Proteomes" id="UP000298234"/>
    </source>
</evidence>
<reference evidence="7 8" key="1">
    <citation type="submission" date="2019-03" db="EMBL/GenBank/DDBJ databases">
        <title>Burkholderia cepacia outbreak.</title>
        <authorList>
            <person name="Farzana R."/>
            <person name="Walsh T.R."/>
        </authorList>
    </citation>
    <scope>NUCLEOTIDE SEQUENCE [LARGE SCALE GENOMIC DNA]</scope>
    <source>
        <strain evidence="8">d13</strain>
    </source>
</reference>
<comment type="catalytic activity">
    <reaction evidence="4">
        <text>a 2'-deoxycytidine in DNA + S-adenosyl-L-methionine = a 5-methyl-2'-deoxycytidine in DNA + S-adenosyl-L-homocysteine + H(+)</text>
        <dbReference type="Rhea" id="RHEA:13681"/>
        <dbReference type="Rhea" id="RHEA-COMP:11369"/>
        <dbReference type="Rhea" id="RHEA-COMP:11370"/>
        <dbReference type="ChEBI" id="CHEBI:15378"/>
        <dbReference type="ChEBI" id="CHEBI:57856"/>
        <dbReference type="ChEBI" id="CHEBI:59789"/>
        <dbReference type="ChEBI" id="CHEBI:85452"/>
        <dbReference type="ChEBI" id="CHEBI:85454"/>
        <dbReference type="EC" id="2.1.1.37"/>
    </reaction>
</comment>
<evidence type="ECO:0000256" key="6">
    <source>
        <dbReference type="SAM" id="MobiDB-lite"/>
    </source>
</evidence>
<evidence type="ECO:0000256" key="1">
    <source>
        <dbReference type="ARBA" id="ARBA00022603"/>
    </source>
</evidence>
<organism evidence="7 8">
    <name type="scientific">Burkholderia cepacia</name>
    <name type="common">Pseudomonas cepacia</name>
    <dbReference type="NCBI Taxonomy" id="292"/>
    <lineage>
        <taxon>Bacteria</taxon>
        <taxon>Pseudomonadati</taxon>
        <taxon>Pseudomonadota</taxon>
        <taxon>Betaproteobacteria</taxon>
        <taxon>Burkholderiales</taxon>
        <taxon>Burkholderiaceae</taxon>
        <taxon>Burkholderia</taxon>
        <taxon>Burkholderia cepacia complex</taxon>
    </lineage>
</organism>
<dbReference type="InterPro" id="IPR001525">
    <property type="entry name" value="C5_MeTfrase"/>
</dbReference>
<keyword evidence="3" id="KW-0680">Restriction system</keyword>
<comment type="similarity">
    <text evidence="5">Belongs to the class I-like SAM-binding methyltransferase superfamily. C5-methyltransferase family.</text>
</comment>
<keyword evidence="1 5" id="KW-0489">Methyltransferase</keyword>
<protein>
    <submittedName>
        <fullName evidence="7">DNA cytosine methyltransferase</fullName>
    </submittedName>
</protein>
<dbReference type="PROSITE" id="PS51679">
    <property type="entry name" value="SAM_MT_C5"/>
    <property type="match status" value="1"/>
</dbReference>
<evidence type="ECO:0000256" key="5">
    <source>
        <dbReference type="PROSITE-ProRule" id="PRU01016"/>
    </source>
</evidence>
<evidence type="ECO:0000256" key="3">
    <source>
        <dbReference type="ARBA" id="ARBA00022747"/>
    </source>
</evidence>
<dbReference type="GO" id="GO:0009307">
    <property type="term" value="P:DNA restriction-modification system"/>
    <property type="evidence" value="ECO:0007669"/>
    <property type="project" value="UniProtKB-KW"/>
</dbReference>
<keyword evidence="5" id="KW-0949">S-adenosyl-L-methionine</keyword>
<dbReference type="Gene3D" id="3.40.50.150">
    <property type="entry name" value="Vaccinia Virus protein VP39"/>
    <property type="match status" value="1"/>
</dbReference>
<comment type="caution">
    <text evidence="7">The sequence shown here is derived from an EMBL/GenBank/DDBJ whole genome shotgun (WGS) entry which is preliminary data.</text>
</comment>
<dbReference type="Proteomes" id="UP000298234">
    <property type="component" value="Unassembled WGS sequence"/>
</dbReference>
<sequence length="551" mass="60575">MSWAIPRPTSKTISDGIGRSTKPTVPRRTIAPRSVWCRSRVGGHAVNGYFVKNIGVNRGKPRIWLQGLELEKAGFQPGASYEIDVKGNSVVLTVKADGTRIVSPKKVRERTLPVIDLNSKALLAIFDGMAAVRVIPKDGEIYIVPLASEIKKQERFQRLREKLENGEPLAIGSLSHGGGILTHAIHEGLRRAGIKAKLAFANEIRPELIEHAAHNNDAWSRETVPLAAPMQELAFDDRALAQVPNVEILEAGIPCSGASRAGVAKRGLKHPEEHPEVGHLVVSALILLNKAAPAVVLIENVVTYATSASASILRTQLRDLGYTTHERVLSGKEWGAIDNRERWCMVAVTHGISFDFDQLVPPDTVPRELSEILDPIGPDDPRWSTMQGLKDKQERDKAEGKNFKMQVFDASDTSIGTLTKGYSRVRSTDPKLRHPTNPELLRQFTPAEHARMKTIPGHLLEGASDTVQHEMAGQSVIWEQFVDVGHHAGNALNRVVGKPEVARPVITDRDTPAMRAAKERFLAESAEPIPHDYMPACLDVPQAPIRKLRIS</sequence>
<dbReference type="AlphaFoldDB" id="A0AAX2RBH4"/>
<proteinExistence type="inferred from homology"/>
<keyword evidence="2 5" id="KW-0808">Transferase</keyword>
<dbReference type="GO" id="GO:0003886">
    <property type="term" value="F:DNA (cytosine-5-)-methyltransferase activity"/>
    <property type="evidence" value="ECO:0007669"/>
    <property type="project" value="UniProtKB-EC"/>
</dbReference>
<feature type="region of interest" description="Disordered" evidence="6">
    <location>
        <begin position="1"/>
        <end position="26"/>
    </location>
</feature>
<dbReference type="EMBL" id="SNSQ01000092">
    <property type="protein sequence ID" value="TEU32929.1"/>
    <property type="molecule type" value="Genomic_DNA"/>
</dbReference>
<gene>
    <name evidence="7" type="ORF">E3D37_41925</name>
</gene>
<evidence type="ECO:0000256" key="4">
    <source>
        <dbReference type="ARBA" id="ARBA00047422"/>
    </source>
</evidence>
<dbReference type="InterPro" id="IPR029063">
    <property type="entry name" value="SAM-dependent_MTases_sf"/>
</dbReference>
<name>A0AAX2RBH4_BURCE</name>
<feature type="active site" evidence="5">
    <location>
        <position position="255"/>
    </location>
</feature>
<accession>A0AAX2RBH4</accession>
<evidence type="ECO:0000313" key="7">
    <source>
        <dbReference type="EMBL" id="TEU32929.1"/>
    </source>
</evidence>